<keyword evidence="6 9" id="KW-0418">Kinase</keyword>
<keyword evidence="2 9" id="KW-0055">Arginine biosynthesis</keyword>
<evidence type="ECO:0000256" key="5">
    <source>
        <dbReference type="ARBA" id="ARBA00022741"/>
    </source>
</evidence>
<comment type="subcellular location">
    <subcellularLocation>
        <location evidence="9">Cytoplasm</location>
    </subcellularLocation>
</comment>
<dbReference type="EMBL" id="BMJW01000001">
    <property type="protein sequence ID" value="GGG91961.1"/>
    <property type="molecule type" value="Genomic_DNA"/>
</dbReference>
<dbReference type="RefSeq" id="WP_188597781.1">
    <property type="nucleotide sequence ID" value="NZ_BMJW01000001.1"/>
</dbReference>
<dbReference type="GO" id="GO:0042450">
    <property type="term" value="P:L-arginine biosynthetic process via ornithine"/>
    <property type="evidence" value="ECO:0007669"/>
    <property type="project" value="UniProtKB-UniRule"/>
</dbReference>
<evidence type="ECO:0000256" key="6">
    <source>
        <dbReference type="ARBA" id="ARBA00022777"/>
    </source>
</evidence>
<comment type="function">
    <text evidence="9">Catalyzes the ATP-dependent phosphorylation of N-acetyl-L-glutamate.</text>
</comment>
<feature type="site" description="Transition state stabilizer" evidence="9">
    <location>
        <position position="223"/>
    </location>
</feature>
<evidence type="ECO:0000256" key="1">
    <source>
        <dbReference type="ARBA" id="ARBA00004828"/>
    </source>
</evidence>
<dbReference type="GO" id="GO:0005737">
    <property type="term" value="C:cytoplasm"/>
    <property type="evidence" value="ECO:0007669"/>
    <property type="project" value="UniProtKB-SubCell"/>
</dbReference>
<protein>
    <recommendedName>
        <fullName evidence="9">Acetylglutamate kinase</fullName>
        <ecNumber evidence="9">2.7.2.8</ecNumber>
    </recommendedName>
    <alternativeName>
        <fullName evidence="9">N-acetyl-L-glutamate 5-phosphotransferase</fullName>
    </alternativeName>
    <alternativeName>
        <fullName evidence="9">NAG kinase</fullName>
        <shortName evidence="9">NAGK</shortName>
    </alternativeName>
</protein>
<reference evidence="11" key="1">
    <citation type="journal article" date="2014" name="Int. J. Syst. Evol. Microbiol.">
        <title>Complete genome sequence of Corynebacterium casei LMG S-19264T (=DSM 44701T), isolated from a smear-ripened cheese.</title>
        <authorList>
            <consortium name="US DOE Joint Genome Institute (JGI-PGF)"/>
            <person name="Walter F."/>
            <person name="Albersmeier A."/>
            <person name="Kalinowski J."/>
            <person name="Ruckert C."/>
        </authorList>
    </citation>
    <scope>NUCLEOTIDE SEQUENCE</scope>
    <source>
        <strain evidence="11">CGMCC 1.15763</strain>
    </source>
</reference>
<feature type="binding site" evidence="9">
    <location>
        <begin position="40"/>
        <end position="41"/>
    </location>
    <ligand>
        <name>substrate</name>
    </ligand>
</feature>
<keyword evidence="5 9" id="KW-0547">Nucleotide-binding</keyword>
<dbReference type="Gene3D" id="3.40.1160.10">
    <property type="entry name" value="Acetylglutamate kinase-like"/>
    <property type="match status" value="1"/>
</dbReference>
<keyword evidence="9" id="KW-0963">Cytoplasm</keyword>
<dbReference type="Pfam" id="PF00696">
    <property type="entry name" value="AA_kinase"/>
    <property type="match status" value="1"/>
</dbReference>
<comment type="pathway">
    <text evidence="1 9">Amino-acid biosynthesis; L-arginine biosynthesis; N(2)-acetyl-L-ornithine from L-glutamate: step 2/4.</text>
</comment>
<comment type="caution">
    <text evidence="11">The sequence shown here is derived from an EMBL/GenBank/DDBJ whole genome shotgun (WGS) entry which is preliminary data.</text>
</comment>
<gene>
    <name evidence="9 11" type="primary">argB</name>
    <name evidence="11" type="ORF">GCM10011416_05950</name>
</gene>
<dbReference type="HAMAP" id="MF_00082">
    <property type="entry name" value="ArgB"/>
    <property type="match status" value="1"/>
</dbReference>
<evidence type="ECO:0000256" key="2">
    <source>
        <dbReference type="ARBA" id="ARBA00022571"/>
    </source>
</evidence>
<dbReference type="NCBIfam" id="TIGR00761">
    <property type="entry name" value="argB"/>
    <property type="match status" value="1"/>
</dbReference>
<dbReference type="EC" id="2.7.2.8" evidence="9"/>
<proteinExistence type="inferred from homology"/>
<dbReference type="InterPro" id="IPR037528">
    <property type="entry name" value="ArgB"/>
</dbReference>
<sequence length="258" mass="28194">MDTVRIVKIGGNIIDDPQALDDFLVNFSKLQGPKVLVHGGGKLASKLALQMGVEVQMTHGRRITDLPSLEIVTMVYAGQINKTIIAKLQANQCNAVGFSGADGNAVVAVQRPVKTIDFGYVGDVKKVDLKVPELLLGHGITPVFCAITHNEEGQLLNTNADTIASELALAFSKNYKTALYYCFDKKGVLRDKDDENSVIRKITAATFKELVDAKYIVDGMIPKLENCFYALENGVQKIEIGLPSMIFEPETIHTILEN</sequence>
<keyword evidence="12" id="KW-1185">Reference proteome</keyword>
<dbReference type="PANTHER" id="PTHR23342:SF0">
    <property type="entry name" value="N-ACETYLGLUTAMATE SYNTHASE, MITOCHONDRIAL"/>
    <property type="match status" value="1"/>
</dbReference>
<evidence type="ECO:0000256" key="4">
    <source>
        <dbReference type="ARBA" id="ARBA00022679"/>
    </source>
</evidence>
<dbReference type="PANTHER" id="PTHR23342">
    <property type="entry name" value="N-ACETYLGLUTAMATE SYNTHASE"/>
    <property type="match status" value="1"/>
</dbReference>
<keyword evidence="3 9" id="KW-0028">Amino-acid biosynthesis</keyword>
<organism evidence="11 12">
    <name type="scientific">Polaribacter pacificus</name>
    <dbReference type="NCBI Taxonomy" id="1775173"/>
    <lineage>
        <taxon>Bacteria</taxon>
        <taxon>Pseudomonadati</taxon>
        <taxon>Bacteroidota</taxon>
        <taxon>Flavobacteriia</taxon>
        <taxon>Flavobacteriales</taxon>
        <taxon>Flavobacteriaceae</taxon>
    </lineage>
</organism>
<dbReference type="GO" id="GO:0005524">
    <property type="term" value="F:ATP binding"/>
    <property type="evidence" value="ECO:0007669"/>
    <property type="project" value="UniProtKB-UniRule"/>
</dbReference>
<dbReference type="InterPro" id="IPR001048">
    <property type="entry name" value="Asp/Glu/Uridylate_kinase"/>
</dbReference>
<comment type="similarity">
    <text evidence="9">Belongs to the acetylglutamate kinase family. ArgB subfamily.</text>
</comment>
<dbReference type="SUPFAM" id="SSF53633">
    <property type="entry name" value="Carbamate kinase-like"/>
    <property type="match status" value="1"/>
</dbReference>
<dbReference type="InterPro" id="IPR036393">
    <property type="entry name" value="AceGlu_kinase-like_sf"/>
</dbReference>
<dbReference type="CDD" id="cd04238">
    <property type="entry name" value="AAK_NAGK-like"/>
    <property type="match status" value="1"/>
</dbReference>
<dbReference type="GO" id="GO:0003991">
    <property type="term" value="F:acetylglutamate kinase activity"/>
    <property type="evidence" value="ECO:0007669"/>
    <property type="project" value="UniProtKB-UniRule"/>
</dbReference>
<accession>A0A917MC90</accession>
<feature type="binding site" evidence="9">
    <location>
        <position position="62"/>
    </location>
    <ligand>
        <name>substrate</name>
    </ligand>
</feature>
<keyword evidence="7 9" id="KW-0067">ATP-binding</keyword>
<feature type="site" description="Transition state stabilizer" evidence="9">
    <location>
        <position position="8"/>
    </location>
</feature>
<reference evidence="11" key="2">
    <citation type="submission" date="2020-09" db="EMBL/GenBank/DDBJ databases">
        <authorList>
            <person name="Sun Q."/>
            <person name="Zhou Y."/>
        </authorList>
    </citation>
    <scope>NUCLEOTIDE SEQUENCE</scope>
    <source>
        <strain evidence="11">CGMCC 1.15763</strain>
    </source>
</reference>
<evidence type="ECO:0000313" key="12">
    <source>
        <dbReference type="Proteomes" id="UP000633278"/>
    </source>
</evidence>
<evidence type="ECO:0000256" key="3">
    <source>
        <dbReference type="ARBA" id="ARBA00022605"/>
    </source>
</evidence>
<evidence type="ECO:0000256" key="8">
    <source>
        <dbReference type="ARBA" id="ARBA00048141"/>
    </source>
</evidence>
<feature type="binding site" evidence="9">
    <location>
        <position position="157"/>
    </location>
    <ligand>
        <name>substrate</name>
    </ligand>
</feature>
<name>A0A917MC90_9FLAO</name>
<dbReference type="Proteomes" id="UP000633278">
    <property type="component" value="Unassembled WGS sequence"/>
</dbReference>
<dbReference type="InterPro" id="IPR004662">
    <property type="entry name" value="AcgluKinase_fam"/>
</dbReference>
<evidence type="ECO:0000256" key="7">
    <source>
        <dbReference type="ARBA" id="ARBA00022840"/>
    </source>
</evidence>
<dbReference type="AlphaFoldDB" id="A0A917MC90"/>
<keyword evidence="4 9" id="KW-0808">Transferase</keyword>
<evidence type="ECO:0000259" key="10">
    <source>
        <dbReference type="Pfam" id="PF00696"/>
    </source>
</evidence>
<comment type="catalytic activity">
    <reaction evidence="8 9">
        <text>N-acetyl-L-glutamate + ATP = N-acetyl-L-glutamyl 5-phosphate + ADP</text>
        <dbReference type="Rhea" id="RHEA:14629"/>
        <dbReference type="ChEBI" id="CHEBI:30616"/>
        <dbReference type="ChEBI" id="CHEBI:44337"/>
        <dbReference type="ChEBI" id="CHEBI:57936"/>
        <dbReference type="ChEBI" id="CHEBI:456216"/>
        <dbReference type="EC" id="2.7.2.8"/>
    </reaction>
</comment>
<feature type="domain" description="Aspartate/glutamate/uridylate kinase" evidence="10">
    <location>
        <begin position="5"/>
        <end position="240"/>
    </location>
</feature>
<evidence type="ECO:0000256" key="9">
    <source>
        <dbReference type="HAMAP-Rule" id="MF_00082"/>
    </source>
</evidence>
<evidence type="ECO:0000313" key="11">
    <source>
        <dbReference type="EMBL" id="GGG91961.1"/>
    </source>
</evidence>
<dbReference type="PIRSF" id="PIRSF000728">
    <property type="entry name" value="NAGK"/>
    <property type="match status" value="1"/>
</dbReference>